<keyword evidence="3" id="KW-0812">Transmembrane</keyword>
<keyword evidence="1" id="KW-0862">Zinc</keyword>
<dbReference type="GO" id="GO:0008270">
    <property type="term" value="F:zinc ion binding"/>
    <property type="evidence" value="ECO:0007669"/>
    <property type="project" value="UniProtKB-KW"/>
</dbReference>
<keyword evidence="1" id="KW-0863">Zinc-finger</keyword>
<gene>
    <name evidence="5" type="ORF">A1O1_03752</name>
</gene>
<evidence type="ECO:0000313" key="5">
    <source>
        <dbReference type="EMBL" id="EXJ90648.1"/>
    </source>
</evidence>
<comment type="caution">
    <text evidence="5">The sequence shown here is derived from an EMBL/GenBank/DDBJ whole genome shotgun (WGS) entry which is preliminary data.</text>
</comment>
<organism evidence="5 6">
    <name type="scientific">Capronia coronata CBS 617.96</name>
    <dbReference type="NCBI Taxonomy" id="1182541"/>
    <lineage>
        <taxon>Eukaryota</taxon>
        <taxon>Fungi</taxon>
        <taxon>Dikarya</taxon>
        <taxon>Ascomycota</taxon>
        <taxon>Pezizomycotina</taxon>
        <taxon>Eurotiomycetes</taxon>
        <taxon>Chaetothyriomycetidae</taxon>
        <taxon>Chaetothyriales</taxon>
        <taxon>Herpotrichiellaceae</taxon>
        <taxon>Capronia</taxon>
    </lineage>
</organism>
<dbReference type="SMART" id="SM00184">
    <property type="entry name" value="RING"/>
    <property type="match status" value="1"/>
</dbReference>
<dbReference type="PROSITE" id="PS50089">
    <property type="entry name" value="ZF_RING_2"/>
    <property type="match status" value="1"/>
</dbReference>
<keyword evidence="3" id="KW-1133">Transmembrane helix</keyword>
<dbReference type="Proteomes" id="UP000019484">
    <property type="component" value="Unassembled WGS sequence"/>
</dbReference>
<dbReference type="Pfam" id="PF13639">
    <property type="entry name" value="zf-RING_2"/>
    <property type="match status" value="1"/>
</dbReference>
<evidence type="ECO:0000256" key="2">
    <source>
        <dbReference type="SAM" id="MobiDB-lite"/>
    </source>
</evidence>
<dbReference type="STRING" id="1182541.W9YDM8"/>
<dbReference type="OrthoDB" id="8062037at2759"/>
<feature type="compositionally biased region" description="Basic and acidic residues" evidence="2">
    <location>
        <begin position="263"/>
        <end position="272"/>
    </location>
</feature>
<feature type="region of interest" description="Disordered" evidence="2">
    <location>
        <begin position="219"/>
        <end position="272"/>
    </location>
</feature>
<dbReference type="RefSeq" id="XP_007722842.1">
    <property type="nucleotide sequence ID" value="XM_007724652.1"/>
</dbReference>
<keyword evidence="1" id="KW-0479">Metal-binding</keyword>
<evidence type="ECO:0000313" key="6">
    <source>
        <dbReference type="Proteomes" id="UP000019484"/>
    </source>
</evidence>
<dbReference type="GeneID" id="19158641"/>
<name>W9YDM8_9EURO</name>
<sequence length="272" mass="29729">MYIPKEQISLQTPSPARSSPLPPPPADSFPGIAASALYRHFSRAAVPTNETVTTHDSGPVIASTTFISVTVTCLCLFVLIFGFSLYKRCIGRVDQSETSSISSASAPSAWHVDGTDFVTGEDVAKRHRKRLRKLDHVAPSKSLHDWRSEKTTMHVQTFASVSKEKDLVRELQCGHVYHTNCLNLWVERGHHDCPLCKFDILGLKKNPVKVQDADLERGEAAELEQGSEPEQGQRTILVQGSVSTAGPDEATPQPALQPVSSHDASDEPPRNG</sequence>
<evidence type="ECO:0000259" key="4">
    <source>
        <dbReference type="PROSITE" id="PS50089"/>
    </source>
</evidence>
<feature type="transmembrane region" description="Helical" evidence="3">
    <location>
        <begin position="60"/>
        <end position="86"/>
    </location>
</feature>
<feature type="region of interest" description="Disordered" evidence="2">
    <location>
        <begin position="1"/>
        <end position="25"/>
    </location>
</feature>
<reference evidence="5 6" key="1">
    <citation type="submission" date="2013-03" db="EMBL/GenBank/DDBJ databases">
        <title>The Genome Sequence of Capronia coronata CBS 617.96.</title>
        <authorList>
            <consortium name="The Broad Institute Genomics Platform"/>
            <person name="Cuomo C."/>
            <person name="de Hoog S."/>
            <person name="Gorbushina A."/>
            <person name="Walker B."/>
            <person name="Young S.K."/>
            <person name="Zeng Q."/>
            <person name="Gargeya S."/>
            <person name="Fitzgerald M."/>
            <person name="Haas B."/>
            <person name="Abouelleil A."/>
            <person name="Allen A.W."/>
            <person name="Alvarado L."/>
            <person name="Arachchi H.M."/>
            <person name="Berlin A.M."/>
            <person name="Chapman S.B."/>
            <person name="Gainer-Dewar J."/>
            <person name="Goldberg J."/>
            <person name="Griggs A."/>
            <person name="Gujja S."/>
            <person name="Hansen M."/>
            <person name="Howarth C."/>
            <person name="Imamovic A."/>
            <person name="Ireland A."/>
            <person name="Larimer J."/>
            <person name="McCowan C."/>
            <person name="Murphy C."/>
            <person name="Pearson M."/>
            <person name="Poon T.W."/>
            <person name="Priest M."/>
            <person name="Roberts A."/>
            <person name="Saif S."/>
            <person name="Shea T."/>
            <person name="Sisk P."/>
            <person name="Sykes S."/>
            <person name="Wortman J."/>
            <person name="Nusbaum C."/>
            <person name="Birren B."/>
        </authorList>
    </citation>
    <scope>NUCLEOTIDE SEQUENCE [LARGE SCALE GENOMIC DNA]</scope>
    <source>
        <strain evidence="5 6">CBS 617.96</strain>
    </source>
</reference>
<dbReference type="HOGENOM" id="CLU_089354_0_0_1"/>
<protein>
    <recommendedName>
        <fullName evidence="4">RING-type domain-containing protein</fullName>
    </recommendedName>
</protein>
<feature type="compositionally biased region" description="Polar residues" evidence="2">
    <location>
        <begin position="228"/>
        <end position="244"/>
    </location>
</feature>
<evidence type="ECO:0000256" key="3">
    <source>
        <dbReference type="SAM" id="Phobius"/>
    </source>
</evidence>
<evidence type="ECO:0000256" key="1">
    <source>
        <dbReference type="PROSITE-ProRule" id="PRU00175"/>
    </source>
</evidence>
<keyword evidence="3" id="KW-0472">Membrane</keyword>
<keyword evidence="6" id="KW-1185">Reference proteome</keyword>
<dbReference type="EMBL" id="AMWN01000003">
    <property type="protein sequence ID" value="EXJ90648.1"/>
    <property type="molecule type" value="Genomic_DNA"/>
</dbReference>
<proteinExistence type="predicted"/>
<dbReference type="AlphaFoldDB" id="W9YDM8"/>
<dbReference type="Gene3D" id="3.30.40.10">
    <property type="entry name" value="Zinc/RING finger domain, C3HC4 (zinc finger)"/>
    <property type="match status" value="1"/>
</dbReference>
<dbReference type="InterPro" id="IPR001841">
    <property type="entry name" value="Znf_RING"/>
</dbReference>
<accession>W9YDM8</accession>
<dbReference type="InterPro" id="IPR013083">
    <property type="entry name" value="Znf_RING/FYVE/PHD"/>
</dbReference>
<dbReference type="SUPFAM" id="SSF57850">
    <property type="entry name" value="RING/U-box"/>
    <property type="match status" value="1"/>
</dbReference>
<feature type="domain" description="RING-type" evidence="4">
    <location>
        <begin position="171"/>
        <end position="197"/>
    </location>
</feature>